<dbReference type="RefSeq" id="XP_062773399.1">
    <property type="nucleotide sequence ID" value="XM_062917348.1"/>
</dbReference>
<dbReference type="GeneID" id="87937692"/>
<organism evidence="1 2">
    <name type="scientific">Colletotrichum destructivum</name>
    <dbReference type="NCBI Taxonomy" id="34406"/>
    <lineage>
        <taxon>Eukaryota</taxon>
        <taxon>Fungi</taxon>
        <taxon>Dikarya</taxon>
        <taxon>Ascomycota</taxon>
        <taxon>Pezizomycotina</taxon>
        <taxon>Sordariomycetes</taxon>
        <taxon>Hypocreomycetidae</taxon>
        <taxon>Glomerellales</taxon>
        <taxon>Glomerellaceae</taxon>
        <taxon>Colletotrichum</taxon>
        <taxon>Colletotrichum destructivum species complex</taxon>
    </lineage>
</organism>
<keyword evidence="2" id="KW-1185">Reference proteome</keyword>
<protein>
    <submittedName>
        <fullName evidence="1">Uncharacterized protein</fullName>
    </submittedName>
</protein>
<reference evidence="2" key="1">
    <citation type="journal article" date="2023" name="bioRxiv">
        <title>Complete genome of the Medicago anthracnose fungus, Colletotrichum destructivum, reveals a mini-chromosome-like region within a core chromosome.</title>
        <authorList>
            <person name="Lapalu N."/>
            <person name="Simon A."/>
            <person name="Lu A."/>
            <person name="Plaumann P.-L."/>
            <person name="Amselem J."/>
            <person name="Pigne S."/>
            <person name="Auger A."/>
            <person name="Koch C."/>
            <person name="Dallery J.-F."/>
            <person name="O'Connell R.J."/>
        </authorList>
    </citation>
    <scope>NUCLEOTIDE SEQUENCE [LARGE SCALE GENOMIC DNA]</scope>
    <source>
        <strain evidence="2">CBS 520.97</strain>
    </source>
</reference>
<evidence type="ECO:0000313" key="2">
    <source>
        <dbReference type="Proteomes" id="UP001322277"/>
    </source>
</evidence>
<dbReference type="AlphaFoldDB" id="A0AAX4HZ04"/>
<dbReference type="EMBL" id="CP137305">
    <property type="protein sequence ID" value="WQF76175.1"/>
    <property type="molecule type" value="Genomic_DNA"/>
</dbReference>
<proteinExistence type="predicted"/>
<sequence>MLKGPLDTPGAIDRLRVGEPEIGVVESIPNLSGHIRSVAPRFERFSVAAAAYVQGLDFENKALRRLLVDKAVEPAVDQTVQVNESLTHTAMKLVE</sequence>
<evidence type="ECO:0000313" key="1">
    <source>
        <dbReference type="EMBL" id="WQF76175.1"/>
    </source>
</evidence>
<dbReference type="Proteomes" id="UP001322277">
    <property type="component" value="Chromosome 1"/>
</dbReference>
<dbReference type="KEGG" id="cdet:87937692"/>
<accession>A0AAX4HZ04</accession>
<gene>
    <name evidence="1" type="ORF">CDEST_01189</name>
</gene>
<name>A0AAX4HZ04_9PEZI</name>